<evidence type="ECO:0000256" key="4">
    <source>
        <dbReference type="ARBA" id="ARBA00022825"/>
    </source>
</evidence>
<gene>
    <name evidence="12" type="primary">prepl</name>
</gene>
<keyword evidence="4 6" id="KW-0720">Serine protease</keyword>
<feature type="signal peptide" evidence="7">
    <location>
        <begin position="1"/>
        <end position="17"/>
    </location>
</feature>
<protein>
    <recommendedName>
        <fullName evidence="6">Prolyl endopeptidase</fullName>
        <ecNumber evidence="6">3.4.21.-</ecNumber>
    </recommendedName>
</protein>
<evidence type="ECO:0000259" key="9">
    <source>
        <dbReference type="Pfam" id="PF02897"/>
    </source>
</evidence>
<dbReference type="InterPro" id="IPR029058">
    <property type="entry name" value="AB_hydrolase_fold"/>
</dbReference>
<evidence type="ECO:0000256" key="5">
    <source>
        <dbReference type="ARBA" id="ARBA00045448"/>
    </source>
</evidence>
<evidence type="ECO:0000256" key="2">
    <source>
        <dbReference type="ARBA" id="ARBA00022670"/>
    </source>
</evidence>
<proteinExistence type="inferred from homology"/>
<dbReference type="AlphaFoldDB" id="A0A3B4YV00"/>
<evidence type="ECO:0000256" key="7">
    <source>
        <dbReference type="SAM" id="SignalP"/>
    </source>
</evidence>
<dbReference type="Gene3D" id="3.40.50.1820">
    <property type="entry name" value="alpha/beta hydrolase"/>
    <property type="match status" value="1"/>
</dbReference>
<keyword evidence="11" id="KW-1185">Reference proteome</keyword>
<evidence type="ECO:0000256" key="1">
    <source>
        <dbReference type="ARBA" id="ARBA00005228"/>
    </source>
</evidence>
<dbReference type="InterPro" id="IPR051543">
    <property type="entry name" value="Serine_Peptidase_S9A"/>
</dbReference>
<feature type="domain" description="Peptidase S9 prolyl oligopeptidase catalytic" evidence="8">
    <location>
        <begin position="486"/>
        <end position="713"/>
    </location>
</feature>
<dbReference type="GeneTree" id="ENSGT00530000063426"/>
<dbReference type="Ensembl" id="ENSSPAT00000000061.1">
    <property type="protein sequence ID" value="ENSSPAP00000000060.1"/>
    <property type="gene ID" value="ENSSPAG00000000066.1"/>
</dbReference>
<dbReference type="STRING" id="144197.ENSSPAP00000000060"/>
<dbReference type="SUPFAM" id="SSF53474">
    <property type="entry name" value="alpha/beta-Hydrolases"/>
    <property type="match status" value="1"/>
</dbReference>
<dbReference type="OrthoDB" id="248387at2759"/>
<dbReference type="Pfam" id="PF00326">
    <property type="entry name" value="Peptidase_S9"/>
    <property type="match status" value="1"/>
</dbReference>
<dbReference type="PRINTS" id="PR00862">
    <property type="entry name" value="PROLIGOPTASE"/>
</dbReference>
<dbReference type="SUPFAM" id="SSF50993">
    <property type="entry name" value="Peptidase/esterase 'gauge' domain"/>
    <property type="match status" value="1"/>
</dbReference>
<name>A0A3B4YV00_9TELE</name>
<evidence type="ECO:0000313" key="11">
    <source>
        <dbReference type="Proteomes" id="UP000694891"/>
    </source>
</evidence>
<evidence type="ECO:0000313" key="10">
    <source>
        <dbReference type="Ensembl" id="ENSSPAP00000000060.1"/>
    </source>
</evidence>
<dbReference type="PANTHER" id="PTHR11757:SF19">
    <property type="entry name" value="PROLYL ENDOPEPTIDASE-LIKE"/>
    <property type="match status" value="1"/>
</dbReference>
<evidence type="ECO:0000256" key="6">
    <source>
        <dbReference type="RuleBase" id="RU368024"/>
    </source>
</evidence>
<accession>A0A3B4YV00</accession>
<dbReference type="GO" id="GO:0005794">
    <property type="term" value="C:Golgi apparatus"/>
    <property type="evidence" value="ECO:0007669"/>
    <property type="project" value="TreeGrafter"/>
</dbReference>
<dbReference type="GO" id="GO:0006508">
    <property type="term" value="P:proteolysis"/>
    <property type="evidence" value="ECO:0007669"/>
    <property type="project" value="UniProtKB-KW"/>
</dbReference>
<reference evidence="10" key="1">
    <citation type="submission" date="2023-09" db="UniProtKB">
        <authorList>
            <consortium name="Ensembl"/>
        </authorList>
    </citation>
    <scope>IDENTIFICATION</scope>
</reference>
<dbReference type="GO" id="GO:0005856">
    <property type="term" value="C:cytoskeleton"/>
    <property type="evidence" value="ECO:0007669"/>
    <property type="project" value="TreeGrafter"/>
</dbReference>
<dbReference type="GO" id="GO:0004252">
    <property type="term" value="F:serine-type endopeptidase activity"/>
    <property type="evidence" value="ECO:0007669"/>
    <property type="project" value="UniProtKB-UniRule"/>
</dbReference>
<dbReference type="GeneID" id="103369372"/>
<dbReference type="InterPro" id="IPR001375">
    <property type="entry name" value="Peptidase_S9_cat"/>
</dbReference>
<evidence type="ECO:0000313" key="12">
    <source>
        <dbReference type="RefSeq" id="XP_008296298.1"/>
    </source>
</evidence>
<dbReference type="CTD" id="9581"/>
<keyword evidence="3 6" id="KW-0378">Hydrolase</keyword>
<feature type="chain" id="PRO_5044590957" description="Prolyl endopeptidase" evidence="7">
    <location>
        <begin position="18"/>
        <end position="725"/>
    </location>
</feature>
<dbReference type="Gene3D" id="2.130.10.120">
    <property type="entry name" value="Prolyl oligopeptidase, N-terminal domain"/>
    <property type="match status" value="1"/>
</dbReference>
<dbReference type="RefSeq" id="XP_008296298.1">
    <property type="nucleotide sequence ID" value="XM_008298076.1"/>
</dbReference>
<organism evidence="10">
    <name type="scientific">Stegastes partitus</name>
    <name type="common">bicolor damselfish</name>
    <dbReference type="NCBI Taxonomy" id="144197"/>
    <lineage>
        <taxon>Eukaryota</taxon>
        <taxon>Metazoa</taxon>
        <taxon>Chordata</taxon>
        <taxon>Craniata</taxon>
        <taxon>Vertebrata</taxon>
        <taxon>Euteleostomi</taxon>
        <taxon>Actinopterygii</taxon>
        <taxon>Neopterygii</taxon>
        <taxon>Teleostei</taxon>
        <taxon>Neoteleostei</taxon>
        <taxon>Acanthomorphata</taxon>
        <taxon>Ovalentaria</taxon>
        <taxon>Pomacentridae</taxon>
        <taxon>Stegastes</taxon>
    </lineage>
</organism>
<comment type="similarity">
    <text evidence="1 6">Belongs to the peptidase S9A family.</text>
</comment>
<comment type="function">
    <text evidence="5">Serine peptidase whose precise substrate specificity remains unclear. Does not cleave peptides after a arginine or lysine residue. Regulates trans-Golgi network morphology and sorting by regulating the membrane binding of the AP-1 complex. May play a role in the regulation of synaptic vesicle exocytosis.</text>
</comment>
<feature type="domain" description="Peptidase S9A N-terminal" evidence="9">
    <location>
        <begin position="141"/>
        <end position="419"/>
    </location>
</feature>
<sequence>MALLSSLLFSSARLLAPSRLLFWELAAETRITWLSLSARRCYTSDISVSSADTSGLERYKDLQKYFSRRLKATYRRFSDVPDHSVVSGHHHIYFVEEDGIYRMDRRQSDLEPEQVLNLGQVSGGQEKPRLENEEKKQRFQWTVQRIRLSPQEKHLAATLKLSHTEELRCVVVRLGKRNFIPVDPQHIVLTLEKVLSFEWATDDVLFYTTLEDLRSSTVFRLDLTSSGSRITAVYQEAQPDVFVEVALSRDRQILTINCNSRNRSEVLLCDITRSHLKPFVVQPHQLDLLYHVEHWRRCLIILANTGPGQEYQVVKAPMSEPSMVSWVSLFAPEPGTVVKDMDIVGDYCVLVAATPVSQLALIVVPLTHPKEAYTVQLPSWACAIETKKPGLAEQQKVLEFLISSPVHPPVPYCLYPENGLLLSATGDGSSAENLDNYITTRLEACSQDGTLVPVTLFHAAPVESLRQAPLLVHVYGAYGRDLNMDFSPEKKLLLEQGWVLAYCHIRGGGERGLSWQRQARVEGKQRGVEDLQACLHHLFSSGVSSPSLAALTACSAGAVPVGALCNRHPHMIRAVTLQAPFLDVLGTMQDPSLPLTLEDRDEWGDPVGNSKHRHIITSYCPLHNITPQHYPSMLLTAYSGDARVPLTGVLKYTEQLKKAIHTHFSMKPKSECETAPNIVLNIQPGANHLGPEDFEQTLEEEALKLAFLYTELGLDPPRPPRKRRR</sequence>
<dbReference type="EC" id="3.4.21.-" evidence="6"/>
<dbReference type="FunFam" id="3.40.50.1820:FF:000050">
    <property type="entry name" value="prolyl endopeptidase-like isoform X2"/>
    <property type="match status" value="1"/>
</dbReference>
<dbReference type="InterPro" id="IPR002470">
    <property type="entry name" value="Peptidase_S9A"/>
</dbReference>
<evidence type="ECO:0000256" key="3">
    <source>
        <dbReference type="ARBA" id="ARBA00022801"/>
    </source>
</evidence>
<keyword evidence="7" id="KW-0732">Signal</keyword>
<keyword evidence="2 6" id="KW-0645">Protease</keyword>
<dbReference type="Pfam" id="PF02897">
    <property type="entry name" value="Peptidase_S9_N"/>
    <property type="match status" value="1"/>
</dbReference>
<dbReference type="InterPro" id="IPR023302">
    <property type="entry name" value="Pept_S9A_N"/>
</dbReference>
<reference evidence="12" key="2">
    <citation type="submission" date="2025-04" db="UniProtKB">
        <authorList>
            <consortium name="RefSeq"/>
        </authorList>
    </citation>
    <scope>IDENTIFICATION</scope>
</reference>
<dbReference type="PANTHER" id="PTHR11757">
    <property type="entry name" value="PROTEASE FAMILY S9A OLIGOPEPTIDASE"/>
    <property type="match status" value="1"/>
</dbReference>
<dbReference type="Proteomes" id="UP000694891">
    <property type="component" value="Unplaced"/>
</dbReference>
<evidence type="ECO:0000259" key="8">
    <source>
        <dbReference type="Pfam" id="PF00326"/>
    </source>
</evidence>